<feature type="chain" id="PRO_5040950092" description="Sulfatase-modifying factor enzyme-like domain-containing protein" evidence="1">
    <location>
        <begin position="20"/>
        <end position="353"/>
    </location>
</feature>
<organism evidence="3 4">
    <name type="scientific">Neptunitalea chrysea</name>
    <dbReference type="NCBI Taxonomy" id="1647581"/>
    <lineage>
        <taxon>Bacteria</taxon>
        <taxon>Pseudomonadati</taxon>
        <taxon>Bacteroidota</taxon>
        <taxon>Flavobacteriia</taxon>
        <taxon>Flavobacteriales</taxon>
        <taxon>Flavobacteriaceae</taxon>
        <taxon>Neptunitalea</taxon>
    </lineage>
</organism>
<dbReference type="InterPro" id="IPR051043">
    <property type="entry name" value="Sulfatase_Mod_Factor_Kinase"/>
</dbReference>
<proteinExistence type="predicted"/>
<comment type="caution">
    <text evidence="3">The sequence shown here is derived from an EMBL/GenBank/DDBJ whole genome shotgun (WGS) entry which is preliminary data.</text>
</comment>
<evidence type="ECO:0000259" key="2">
    <source>
        <dbReference type="Pfam" id="PF03781"/>
    </source>
</evidence>
<feature type="signal peptide" evidence="1">
    <location>
        <begin position="1"/>
        <end position="19"/>
    </location>
</feature>
<name>A0A9W6EVD1_9FLAO</name>
<evidence type="ECO:0000313" key="3">
    <source>
        <dbReference type="EMBL" id="GLB53674.1"/>
    </source>
</evidence>
<evidence type="ECO:0000313" key="4">
    <source>
        <dbReference type="Proteomes" id="UP001143545"/>
    </source>
</evidence>
<feature type="domain" description="Sulfatase-modifying factor enzyme-like" evidence="2">
    <location>
        <begin position="59"/>
        <end position="249"/>
    </location>
</feature>
<dbReference type="Proteomes" id="UP001143545">
    <property type="component" value="Unassembled WGS sequence"/>
</dbReference>
<dbReference type="InterPro" id="IPR016187">
    <property type="entry name" value="CTDL_fold"/>
</dbReference>
<reference evidence="3" key="1">
    <citation type="submission" date="2022-07" db="EMBL/GenBank/DDBJ databases">
        <title>Taxonomy of Novel Oxalotrophic and Methylotrophic Bacteria.</title>
        <authorList>
            <person name="Sahin N."/>
            <person name="Tani A."/>
        </authorList>
    </citation>
    <scope>NUCLEOTIDE SEQUENCE</scope>
    <source>
        <strain evidence="3">AM327</strain>
    </source>
</reference>
<sequence length="353" mass="40626">MFRIIIAVFLGLVTIKSTAQLSALEDQFVFVKGSNDTIPVFGAGLFEDEGDSIPEYLVNELKDFYISKTCVTVGDYKMFCSKTEKSMPEPPKWGWTDDTKPMVNINYKDALDYCTWLSDSLQIKVRLPHQEEWVYAANNGGFVDPINFDSIPNNIKKLAVFKNSSATNIQLCVTCKEPNKIGIYNMLGNVWEWADGWFYNTDAEEPEINEELHMVVGGSYLSPKRDMYLNKALMIPESTRKKDIGFRVAISLEDYLKAKLIVKLNNYLNDLAIDKNEMQFTYKGILCSDTLVSWDAFIKLSVDYELRKIVIDYKTPNEEFKTAEVLYPENKEKEIAKFHTYFLVISDYFLPKE</sequence>
<dbReference type="InterPro" id="IPR005532">
    <property type="entry name" value="SUMF_dom"/>
</dbReference>
<dbReference type="RefSeq" id="WP_281755791.1">
    <property type="nucleotide sequence ID" value="NZ_BRVP01000021.1"/>
</dbReference>
<keyword evidence="1" id="KW-0732">Signal</keyword>
<dbReference type="PANTHER" id="PTHR23150:SF19">
    <property type="entry name" value="FORMYLGLYCINE-GENERATING ENZYME"/>
    <property type="match status" value="1"/>
</dbReference>
<dbReference type="InterPro" id="IPR042095">
    <property type="entry name" value="SUMF_sf"/>
</dbReference>
<dbReference type="Pfam" id="PF03781">
    <property type="entry name" value="FGE-sulfatase"/>
    <property type="match status" value="1"/>
</dbReference>
<dbReference type="GO" id="GO:0120147">
    <property type="term" value="F:formylglycine-generating oxidase activity"/>
    <property type="evidence" value="ECO:0007669"/>
    <property type="project" value="TreeGrafter"/>
</dbReference>
<keyword evidence="4" id="KW-1185">Reference proteome</keyword>
<accession>A0A9W6EVD1</accession>
<dbReference type="EMBL" id="BRVP01000021">
    <property type="protein sequence ID" value="GLB53674.1"/>
    <property type="molecule type" value="Genomic_DNA"/>
</dbReference>
<evidence type="ECO:0000256" key="1">
    <source>
        <dbReference type="SAM" id="SignalP"/>
    </source>
</evidence>
<dbReference type="AlphaFoldDB" id="A0A9W6EVD1"/>
<gene>
    <name evidence="3" type="ORF">NBRC110019_27150</name>
</gene>
<dbReference type="PANTHER" id="PTHR23150">
    <property type="entry name" value="SULFATASE MODIFYING FACTOR 1, 2"/>
    <property type="match status" value="1"/>
</dbReference>
<protein>
    <recommendedName>
        <fullName evidence="2">Sulfatase-modifying factor enzyme-like domain-containing protein</fullName>
    </recommendedName>
</protein>
<dbReference type="SUPFAM" id="SSF56436">
    <property type="entry name" value="C-type lectin-like"/>
    <property type="match status" value="1"/>
</dbReference>
<dbReference type="Gene3D" id="3.90.1580.10">
    <property type="entry name" value="paralog of FGE (formylglycine-generating enzyme)"/>
    <property type="match status" value="1"/>
</dbReference>